<comment type="caution">
    <text evidence="3">The sequence shown here is derived from an EMBL/GenBank/DDBJ whole genome shotgun (WGS) entry which is preliminary data.</text>
</comment>
<dbReference type="Proteomes" id="UP001161390">
    <property type="component" value="Unassembled WGS sequence"/>
</dbReference>
<dbReference type="Pfam" id="PF07486">
    <property type="entry name" value="Hydrolase_2"/>
    <property type="match status" value="1"/>
</dbReference>
<evidence type="ECO:0000256" key="1">
    <source>
        <dbReference type="SAM" id="SignalP"/>
    </source>
</evidence>
<evidence type="ECO:0000259" key="2">
    <source>
        <dbReference type="Pfam" id="PF07486"/>
    </source>
</evidence>
<organism evidence="3 4">
    <name type="scientific">Algimonas porphyrae</name>
    <dbReference type="NCBI Taxonomy" id="1128113"/>
    <lineage>
        <taxon>Bacteria</taxon>
        <taxon>Pseudomonadati</taxon>
        <taxon>Pseudomonadota</taxon>
        <taxon>Alphaproteobacteria</taxon>
        <taxon>Maricaulales</taxon>
        <taxon>Robiginitomaculaceae</taxon>
        <taxon>Algimonas</taxon>
    </lineage>
</organism>
<proteinExistence type="predicted"/>
<evidence type="ECO:0000313" key="3">
    <source>
        <dbReference type="EMBL" id="GLQ20174.1"/>
    </source>
</evidence>
<feature type="signal peptide" evidence="1">
    <location>
        <begin position="1"/>
        <end position="27"/>
    </location>
</feature>
<accession>A0ABQ5V0H6</accession>
<gene>
    <name evidence="3" type="ORF">GCM10007854_11290</name>
</gene>
<feature type="chain" id="PRO_5046696770" description="Cell wall hydrolase SleB domain-containing protein" evidence="1">
    <location>
        <begin position="28"/>
        <end position="248"/>
    </location>
</feature>
<sequence length="248" mass="27467">MRPKRQIFAGWALGLATVVAGSITLPAAADKASNQRAEVVLTNAAMDFRRVAEPTSDSATVRRLAELYGPDAMVETPLQRVHFDLGDVDRDTRSLRLQSDAEMREALCLAEAVYYEARSESRSGQVAVAQVIRNRVASKHFPDSICGVVYQGSERRTGCQFSFTCDGSMDRVPTGESWTESQDVARFVLTQSPRSLVGRSTHYHTTQVSPVWSATLEQTRQVGSHIFYRFPWRERPTATASLRAAPPS</sequence>
<name>A0ABQ5V0H6_9PROT</name>
<reference evidence="3" key="1">
    <citation type="journal article" date="2014" name="Int. J. Syst. Evol. Microbiol.">
        <title>Complete genome of a new Firmicutes species belonging to the dominant human colonic microbiota ('Ruminococcus bicirculans') reveals two chromosomes and a selective capacity to utilize plant glucans.</title>
        <authorList>
            <consortium name="NISC Comparative Sequencing Program"/>
            <person name="Wegmann U."/>
            <person name="Louis P."/>
            <person name="Goesmann A."/>
            <person name="Henrissat B."/>
            <person name="Duncan S.H."/>
            <person name="Flint H.J."/>
        </authorList>
    </citation>
    <scope>NUCLEOTIDE SEQUENCE</scope>
    <source>
        <strain evidence="3">NBRC 108216</strain>
    </source>
</reference>
<keyword evidence="1" id="KW-0732">Signal</keyword>
<dbReference type="InterPro" id="IPR042047">
    <property type="entry name" value="SleB_dom1"/>
</dbReference>
<protein>
    <recommendedName>
        <fullName evidence="2">Cell wall hydrolase SleB domain-containing protein</fullName>
    </recommendedName>
</protein>
<keyword evidence="4" id="KW-1185">Reference proteome</keyword>
<dbReference type="Gene3D" id="1.10.10.2520">
    <property type="entry name" value="Cell wall hydrolase SleB, domain 1"/>
    <property type="match status" value="1"/>
</dbReference>
<dbReference type="RefSeq" id="WP_284370503.1">
    <property type="nucleotide sequence ID" value="NZ_BSNJ01000002.1"/>
</dbReference>
<dbReference type="EMBL" id="BSNJ01000002">
    <property type="protein sequence ID" value="GLQ20174.1"/>
    <property type="molecule type" value="Genomic_DNA"/>
</dbReference>
<reference evidence="3" key="2">
    <citation type="submission" date="2023-01" db="EMBL/GenBank/DDBJ databases">
        <title>Draft genome sequence of Algimonas porphyrae strain NBRC 108216.</title>
        <authorList>
            <person name="Sun Q."/>
            <person name="Mori K."/>
        </authorList>
    </citation>
    <scope>NUCLEOTIDE SEQUENCE</scope>
    <source>
        <strain evidence="3">NBRC 108216</strain>
    </source>
</reference>
<dbReference type="InterPro" id="IPR011105">
    <property type="entry name" value="Cell_wall_hydrolase_SleB"/>
</dbReference>
<feature type="domain" description="Cell wall hydrolase SleB" evidence="2">
    <location>
        <begin position="119"/>
        <end position="228"/>
    </location>
</feature>
<evidence type="ECO:0000313" key="4">
    <source>
        <dbReference type="Proteomes" id="UP001161390"/>
    </source>
</evidence>